<dbReference type="Pfam" id="PF01470">
    <property type="entry name" value="Peptidase_C15"/>
    <property type="match status" value="1"/>
</dbReference>
<dbReference type="PROSITE" id="PS01334">
    <property type="entry name" value="PYRASE_CYS"/>
    <property type="match status" value="1"/>
</dbReference>
<evidence type="ECO:0000256" key="4">
    <source>
        <dbReference type="ARBA" id="ARBA00006641"/>
    </source>
</evidence>
<keyword evidence="8 9" id="KW-0788">Thiol protease</keyword>
<evidence type="ECO:0000256" key="9">
    <source>
        <dbReference type="HAMAP-Rule" id="MF_00417"/>
    </source>
</evidence>
<reference evidence="12 13" key="1">
    <citation type="submission" date="2020-06" db="EMBL/GenBank/DDBJ databases">
        <title>Acidovorax antarctica sp. nov., isolated from Corinth ice sheet soil, Antarctic Fields Peninsula.</title>
        <authorList>
            <person name="Xu Q."/>
            <person name="Peng F."/>
        </authorList>
    </citation>
    <scope>NUCLEOTIDE SEQUENCE [LARGE SCALE GENOMIC DNA]</scope>
    <source>
        <strain evidence="12 13">16-35-5</strain>
    </source>
</reference>
<keyword evidence="6 9" id="KW-0645">Protease</keyword>
<evidence type="ECO:0000313" key="13">
    <source>
        <dbReference type="Proteomes" id="UP000509579"/>
    </source>
</evidence>
<keyword evidence="7 9" id="KW-0378">Hydrolase</keyword>
<dbReference type="SUPFAM" id="SSF53182">
    <property type="entry name" value="Pyrrolidone carboxyl peptidase (pyroglutamate aminopeptidase)"/>
    <property type="match status" value="1"/>
</dbReference>
<evidence type="ECO:0000256" key="10">
    <source>
        <dbReference type="PROSITE-ProRule" id="PRU10076"/>
    </source>
</evidence>
<feature type="active site" evidence="9">
    <location>
        <position position="174"/>
    </location>
</feature>
<dbReference type="PROSITE" id="PS01333">
    <property type="entry name" value="PYRASE_GLU"/>
    <property type="match status" value="1"/>
</dbReference>
<dbReference type="RefSeq" id="WP_175504245.1">
    <property type="nucleotide sequence ID" value="NZ_CAURQT010000011.1"/>
</dbReference>
<proteinExistence type="inferred from homology"/>
<dbReference type="PANTHER" id="PTHR23402:SF1">
    <property type="entry name" value="PYROGLUTAMYL-PEPTIDASE I"/>
    <property type="match status" value="1"/>
</dbReference>
<evidence type="ECO:0000256" key="8">
    <source>
        <dbReference type="ARBA" id="ARBA00022807"/>
    </source>
</evidence>
<evidence type="ECO:0000256" key="6">
    <source>
        <dbReference type="ARBA" id="ARBA00022670"/>
    </source>
</evidence>
<comment type="subunit">
    <text evidence="9">Homotetramer.</text>
</comment>
<dbReference type="CDD" id="cd00501">
    <property type="entry name" value="Peptidase_C15"/>
    <property type="match status" value="1"/>
</dbReference>
<dbReference type="GO" id="GO:0016920">
    <property type="term" value="F:pyroglutamyl-peptidase activity"/>
    <property type="evidence" value="ECO:0007669"/>
    <property type="project" value="UniProtKB-UniRule"/>
</dbReference>
<keyword evidence="5 9" id="KW-0963">Cytoplasm</keyword>
<dbReference type="KEGG" id="aant:HUK68_11365"/>
<feature type="active site" evidence="9 11">
    <location>
        <position position="150"/>
    </location>
</feature>
<evidence type="ECO:0000313" key="12">
    <source>
        <dbReference type="EMBL" id="QKV53439.1"/>
    </source>
</evidence>
<dbReference type="PIRSF" id="PIRSF015592">
    <property type="entry name" value="Prld-crbxl_pptds"/>
    <property type="match status" value="1"/>
</dbReference>
<evidence type="ECO:0000256" key="5">
    <source>
        <dbReference type="ARBA" id="ARBA00022490"/>
    </source>
</evidence>
<dbReference type="NCBIfam" id="TIGR00504">
    <property type="entry name" value="pyro_pdase"/>
    <property type="match status" value="1"/>
</dbReference>
<dbReference type="EC" id="3.4.19.3" evidence="9"/>
<evidence type="ECO:0000256" key="3">
    <source>
        <dbReference type="ARBA" id="ARBA00004496"/>
    </source>
</evidence>
<evidence type="ECO:0000256" key="2">
    <source>
        <dbReference type="ARBA" id="ARBA00002280"/>
    </source>
</evidence>
<dbReference type="NCBIfam" id="NF009676">
    <property type="entry name" value="PRK13197.1"/>
    <property type="match status" value="1"/>
</dbReference>
<dbReference type="InterPro" id="IPR000816">
    <property type="entry name" value="Peptidase_C15"/>
</dbReference>
<gene>
    <name evidence="9 12" type="primary">pcp</name>
    <name evidence="12" type="ORF">HUK68_11365</name>
</gene>
<keyword evidence="13" id="KW-1185">Reference proteome</keyword>
<name>A0A6N1X215_9BURK</name>
<sequence>MSEALNILLTGFEPFERDTVNASWEVARALDGWTFAFEGRMATVQALQLPCVFGASATALRAAIAQHAPQLVVCLGLAGTRTEITPERVAINVDDARIPDNAGGQPIDEPIAAEGPVAYWSTLPIKAIVRDLRAAGVPASVSNTAGSFVCNHIFYALMHALAQQGNRARGGFVHLPLLPEQAARLPGAPSMALATQVEGIQQLLRTALSVQADVRETGGKLH</sequence>
<comment type="subcellular location">
    <subcellularLocation>
        <location evidence="3 9">Cytoplasm</location>
    </subcellularLocation>
</comment>
<protein>
    <recommendedName>
        <fullName evidence="9">Pyrrolidone-carboxylate peptidase</fullName>
        <ecNumber evidence="9">3.4.19.3</ecNumber>
    </recommendedName>
    <alternativeName>
        <fullName evidence="9">5-oxoprolyl-peptidase</fullName>
    </alternativeName>
    <alternativeName>
        <fullName evidence="9">Pyroglutamyl-peptidase I</fullName>
        <shortName evidence="9">PGP-I</shortName>
        <shortName evidence="9">Pyrase</shortName>
    </alternativeName>
</protein>
<dbReference type="InterPro" id="IPR029762">
    <property type="entry name" value="PGP-I_bact-type"/>
</dbReference>
<evidence type="ECO:0000256" key="7">
    <source>
        <dbReference type="ARBA" id="ARBA00022801"/>
    </source>
</evidence>
<comment type="catalytic activity">
    <reaction evidence="1 9 10">
        <text>Release of an N-terminal pyroglutamyl group from a polypeptide, the second amino acid generally not being Pro.</text>
        <dbReference type="EC" id="3.4.19.3"/>
    </reaction>
</comment>
<comment type="function">
    <text evidence="2 9">Removes 5-oxoproline from various penultimate amino acid residues except L-proline.</text>
</comment>
<dbReference type="AlphaFoldDB" id="A0A6N1X215"/>
<dbReference type="HAMAP" id="MF_00417">
    <property type="entry name" value="Pyrrolid_peptidase"/>
    <property type="match status" value="1"/>
</dbReference>
<dbReference type="PANTHER" id="PTHR23402">
    <property type="entry name" value="PROTEASE FAMILY C15 PYROGLUTAMYL-PEPTIDASE I-RELATED"/>
    <property type="match status" value="1"/>
</dbReference>
<dbReference type="InterPro" id="IPR016125">
    <property type="entry name" value="Peptidase_C15-like"/>
</dbReference>
<dbReference type="InterPro" id="IPR036440">
    <property type="entry name" value="Peptidase_C15-like_sf"/>
</dbReference>
<dbReference type="GO" id="GO:0006508">
    <property type="term" value="P:proteolysis"/>
    <property type="evidence" value="ECO:0007669"/>
    <property type="project" value="UniProtKB-KW"/>
</dbReference>
<accession>A0A6N1X215</accession>
<dbReference type="InterPro" id="IPR033693">
    <property type="entry name" value="PGPEP1_Glu_AS"/>
</dbReference>
<dbReference type="InterPro" id="IPR033694">
    <property type="entry name" value="PGPEP1_Cys_AS"/>
</dbReference>
<evidence type="ECO:0000256" key="11">
    <source>
        <dbReference type="PROSITE-ProRule" id="PRU10077"/>
    </source>
</evidence>
<comment type="similarity">
    <text evidence="4 9">Belongs to the peptidase C15 family.</text>
</comment>
<dbReference type="GO" id="GO:0005829">
    <property type="term" value="C:cytosol"/>
    <property type="evidence" value="ECO:0007669"/>
    <property type="project" value="InterPro"/>
</dbReference>
<feature type="active site" evidence="9 10">
    <location>
        <position position="87"/>
    </location>
</feature>
<dbReference type="EMBL" id="CP054840">
    <property type="protein sequence ID" value="QKV53439.1"/>
    <property type="molecule type" value="Genomic_DNA"/>
</dbReference>
<dbReference type="Proteomes" id="UP000509579">
    <property type="component" value="Chromosome"/>
</dbReference>
<dbReference type="PRINTS" id="PR00706">
    <property type="entry name" value="PYROGLUPTASE"/>
</dbReference>
<organism evidence="12 13">
    <name type="scientific">Comamonas antarctica</name>
    <dbReference type="NCBI Taxonomy" id="2743470"/>
    <lineage>
        <taxon>Bacteria</taxon>
        <taxon>Pseudomonadati</taxon>
        <taxon>Pseudomonadota</taxon>
        <taxon>Betaproteobacteria</taxon>
        <taxon>Burkholderiales</taxon>
        <taxon>Comamonadaceae</taxon>
        <taxon>Comamonas</taxon>
    </lineage>
</organism>
<dbReference type="Gene3D" id="3.40.630.20">
    <property type="entry name" value="Peptidase C15, pyroglutamyl peptidase I-like"/>
    <property type="match status" value="1"/>
</dbReference>
<evidence type="ECO:0000256" key="1">
    <source>
        <dbReference type="ARBA" id="ARBA00001770"/>
    </source>
</evidence>
<dbReference type="FunFam" id="3.40.630.20:FF:000001">
    <property type="entry name" value="Pyrrolidone-carboxylate peptidase"/>
    <property type="match status" value="1"/>
</dbReference>